<keyword evidence="2" id="KW-1185">Reference proteome</keyword>
<accession>A0A9P8TG57</accession>
<gene>
    <name evidence="1" type="ORF">OGATHE_000292</name>
</gene>
<reference evidence="1" key="1">
    <citation type="journal article" date="2021" name="Open Biol.">
        <title>Shared evolutionary footprints suggest mitochondrial oxidative damage underlies multiple complex I losses in fungi.</title>
        <authorList>
            <person name="Schikora-Tamarit M.A."/>
            <person name="Marcet-Houben M."/>
            <person name="Nosek J."/>
            <person name="Gabaldon T."/>
        </authorList>
    </citation>
    <scope>NUCLEOTIDE SEQUENCE</scope>
    <source>
        <strain evidence="1">NCAIM Y.01608</strain>
    </source>
</reference>
<organism evidence="1 2">
    <name type="scientific">Ogataea polymorpha</name>
    <dbReference type="NCBI Taxonomy" id="460523"/>
    <lineage>
        <taxon>Eukaryota</taxon>
        <taxon>Fungi</taxon>
        <taxon>Dikarya</taxon>
        <taxon>Ascomycota</taxon>
        <taxon>Saccharomycotina</taxon>
        <taxon>Pichiomycetes</taxon>
        <taxon>Pichiales</taxon>
        <taxon>Pichiaceae</taxon>
        <taxon>Ogataea</taxon>
    </lineage>
</organism>
<evidence type="ECO:0000313" key="1">
    <source>
        <dbReference type="EMBL" id="KAH3678363.1"/>
    </source>
</evidence>
<feature type="non-terminal residue" evidence="1">
    <location>
        <position position="1"/>
    </location>
</feature>
<evidence type="ECO:0000313" key="2">
    <source>
        <dbReference type="Proteomes" id="UP000788993"/>
    </source>
</evidence>
<dbReference type="AlphaFoldDB" id="A0A9P8TG57"/>
<comment type="caution">
    <text evidence="1">The sequence shown here is derived from an EMBL/GenBank/DDBJ whole genome shotgun (WGS) entry which is preliminary data.</text>
</comment>
<protein>
    <submittedName>
        <fullName evidence="1">Uncharacterized protein</fullName>
    </submittedName>
</protein>
<sequence length="58" mass="6343">LESSIFLPEYQTLTFDLLTAESGGRATTAATLRSSTVELSGTVTWNDWSLDDLTVTFI</sequence>
<name>A0A9P8TG57_9ASCO</name>
<proteinExistence type="predicted"/>
<dbReference type="EMBL" id="JAEUBD010000023">
    <property type="protein sequence ID" value="KAH3678363.1"/>
    <property type="molecule type" value="Genomic_DNA"/>
</dbReference>
<dbReference type="Proteomes" id="UP000788993">
    <property type="component" value="Unassembled WGS sequence"/>
</dbReference>
<reference evidence="1" key="2">
    <citation type="submission" date="2021-01" db="EMBL/GenBank/DDBJ databases">
        <authorList>
            <person name="Schikora-Tamarit M.A."/>
        </authorList>
    </citation>
    <scope>NUCLEOTIDE SEQUENCE</scope>
    <source>
        <strain evidence="1">NCAIM Y.01608</strain>
    </source>
</reference>